<keyword evidence="2" id="KW-1185">Reference proteome</keyword>
<dbReference type="Proteomes" id="UP001140234">
    <property type="component" value="Unassembled WGS sequence"/>
</dbReference>
<evidence type="ECO:0000313" key="1">
    <source>
        <dbReference type="EMBL" id="KAJ2775274.1"/>
    </source>
</evidence>
<reference evidence="1" key="1">
    <citation type="submission" date="2022-07" db="EMBL/GenBank/DDBJ databases">
        <title>Phylogenomic reconstructions and comparative analyses of Kickxellomycotina fungi.</title>
        <authorList>
            <person name="Reynolds N.K."/>
            <person name="Stajich J.E."/>
            <person name="Barry K."/>
            <person name="Grigoriev I.V."/>
            <person name="Crous P."/>
            <person name="Smith M.E."/>
        </authorList>
    </citation>
    <scope>NUCLEOTIDE SEQUENCE</scope>
    <source>
        <strain evidence="1">CBS 109366</strain>
    </source>
</reference>
<name>A0ACC1K8D6_9FUNG</name>
<gene>
    <name evidence="1" type="ORF">IWQ57_000488</name>
</gene>
<protein>
    <submittedName>
        <fullName evidence="1">Uncharacterized protein</fullName>
    </submittedName>
</protein>
<accession>A0ACC1K8D6</accession>
<sequence length="386" mass="40628">MSALGDRIAGCVLEQYRALPKRGKPASKGGEKQEWTVLAGIVIEDTGSGSLECAALGTGLKCLHRKQLSRFGDRVHDSHAEVVARRAFRAYLVAQLRSSASDVLVCDDSGKRRLRGGLRVHLYTSQCPCGDASVAAAPDADTDSQGGGKRRRVEASDDARGHQDPTAAGVLRTKPGRTDAIPTLSMSCSDKIARWNVVGVQGSLLALHIAPVYLASVVVGGQFDPAAVDRAINQRIAGIDRAGLPPGFCVNQCAVERTTLPFEHSRAAAGATAITADASLCWFAGDAATALVNGAKQGAPPPQRAKLLAAGQRPPICKLALFAAVAGLPHTALAETYRAAKQQAADYQAAKAALLALPRFGGWVRCPAEFEQFDLTGCCKQKQQQD</sequence>
<comment type="caution">
    <text evidence="1">The sequence shown here is derived from an EMBL/GenBank/DDBJ whole genome shotgun (WGS) entry which is preliminary data.</text>
</comment>
<proteinExistence type="predicted"/>
<evidence type="ECO:0000313" key="2">
    <source>
        <dbReference type="Proteomes" id="UP001140234"/>
    </source>
</evidence>
<dbReference type="EMBL" id="JANBUJ010000029">
    <property type="protein sequence ID" value="KAJ2775274.1"/>
    <property type="molecule type" value="Genomic_DNA"/>
</dbReference>
<organism evidence="1 2">
    <name type="scientific">Coemansia nantahalensis</name>
    <dbReference type="NCBI Taxonomy" id="2789366"/>
    <lineage>
        <taxon>Eukaryota</taxon>
        <taxon>Fungi</taxon>
        <taxon>Fungi incertae sedis</taxon>
        <taxon>Zoopagomycota</taxon>
        <taxon>Kickxellomycotina</taxon>
        <taxon>Kickxellomycetes</taxon>
        <taxon>Kickxellales</taxon>
        <taxon>Kickxellaceae</taxon>
        <taxon>Coemansia</taxon>
    </lineage>
</organism>